<dbReference type="OrthoDB" id="6521941at2"/>
<protein>
    <submittedName>
        <fullName evidence="2">Uncharacterized protein</fullName>
    </submittedName>
</protein>
<dbReference type="EMBL" id="CACRTZ010000006">
    <property type="protein sequence ID" value="VYU11781.1"/>
    <property type="molecule type" value="Genomic_DNA"/>
</dbReference>
<evidence type="ECO:0000256" key="1">
    <source>
        <dbReference type="SAM" id="MobiDB-lite"/>
    </source>
</evidence>
<evidence type="ECO:0000313" key="2">
    <source>
        <dbReference type="EMBL" id="VYU11781.1"/>
    </source>
</evidence>
<reference evidence="2" key="1">
    <citation type="submission" date="2019-11" db="EMBL/GenBank/DDBJ databases">
        <authorList>
            <person name="Feng L."/>
        </authorList>
    </citation>
    <scope>NUCLEOTIDE SEQUENCE</scope>
    <source>
        <strain evidence="2">EMassiliensisLFYP7</strain>
    </source>
</reference>
<sequence length="69" mass="7782">MSDKTNNTRRHHEGEVSKGLPEAAPNAGNAYEEDEQQMKDVKDAPNEQGEIPRKRDDSKDDKKDPFKAS</sequence>
<gene>
    <name evidence="2" type="ORF">EMLFYP7_01448</name>
</gene>
<name>A0A6N3CB44_9ENTR</name>
<feature type="compositionally biased region" description="Basic and acidic residues" evidence="1">
    <location>
        <begin position="36"/>
        <end position="69"/>
    </location>
</feature>
<accession>A0A6N3CB44</accession>
<proteinExistence type="predicted"/>
<organism evidence="2">
    <name type="scientific">Phytobacter massiliensis</name>
    <dbReference type="NCBI Taxonomy" id="1485952"/>
    <lineage>
        <taxon>Bacteria</taxon>
        <taxon>Pseudomonadati</taxon>
        <taxon>Pseudomonadota</taxon>
        <taxon>Gammaproteobacteria</taxon>
        <taxon>Enterobacterales</taxon>
        <taxon>Enterobacteriaceae</taxon>
        <taxon>Phytobacter</taxon>
    </lineage>
</organism>
<dbReference type="AlphaFoldDB" id="A0A6N3CB44"/>
<dbReference type="RefSeq" id="WP_044183121.1">
    <property type="nucleotide sequence ID" value="NZ_CABKSF010000004.1"/>
</dbReference>
<feature type="region of interest" description="Disordered" evidence="1">
    <location>
        <begin position="1"/>
        <end position="69"/>
    </location>
</feature>